<feature type="compositionally biased region" description="Low complexity" evidence="5">
    <location>
        <begin position="773"/>
        <end position="786"/>
    </location>
</feature>
<dbReference type="InterPro" id="IPR050840">
    <property type="entry name" value="Adaptor_Complx_Large_Subunit"/>
</dbReference>
<dbReference type="InterPro" id="IPR009028">
    <property type="entry name" value="Coatomer/calthrin_app_sub_C"/>
</dbReference>
<dbReference type="Pfam" id="PF02296">
    <property type="entry name" value="Alpha_adaptin_C"/>
    <property type="match status" value="1"/>
</dbReference>
<evidence type="ECO:0000256" key="5">
    <source>
        <dbReference type="SAM" id="MobiDB-lite"/>
    </source>
</evidence>
<feature type="domain" description="Clathrin/coatomer adaptor adaptin-like N-terminal" evidence="6">
    <location>
        <begin position="177"/>
        <end position="602"/>
    </location>
</feature>
<dbReference type="Pfam" id="PF01602">
    <property type="entry name" value="Adaptin_N"/>
    <property type="match status" value="1"/>
</dbReference>
<evidence type="ECO:0000256" key="1">
    <source>
        <dbReference type="ARBA" id="ARBA00004308"/>
    </source>
</evidence>
<dbReference type="InterPro" id="IPR002553">
    <property type="entry name" value="Clathrin/coatomer_adapt-like_N"/>
</dbReference>
<keyword evidence="9" id="KW-1185">Reference proteome</keyword>
<feature type="compositionally biased region" description="Pro residues" evidence="5">
    <location>
        <begin position="883"/>
        <end position="895"/>
    </location>
</feature>
<feature type="region of interest" description="Disordered" evidence="5">
    <location>
        <begin position="123"/>
        <end position="177"/>
    </location>
</feature>
<proteinExistence type="predicted"/>
<feature type="domain" description="Clathrin adaptor alpha-adaptin appendage C-terminal subdomain" evidence="7">
    <location>
        <begin position="1031"/>
        <end position="1136"/>
    </location>
</feature>
<dbReference type="SUPFAM" id="SSF48371">
    <property type="entry name" value="ARM repeat"/>
    <property type="match status" value="1"/>
</dbReference>
<name>A0ABY8EUC9_MALFU</name>
<sequence>MSQATQMRGLTQYISELRACATREAAERRVHKEMAHVRLKLGAGAKLDGYQRKKYVAKVLFTYLQGFSVDVGDAEILTLLHSTRYSEKQIVRAAPLTPPPGLPRAALPWRRARREHAWRACGDAARPRGPQRGEHVPCAARARERARRGPRRGARRRRAQARRVAVRPAATHSRSTSSTWVQKKAALTLAHLYRVFPEGVRLGEWSAHLARLVRHRNLGVSLSAAHLLCAVVRDDPHVFRACYRAAVDQLHQVVVDEDYKEIYLFHGLPVPWLQAALLRLLQRYPPTADAALLARLDAVLGTVLRVEQRADAADVQQRNAATAVVLEAVRLALHLGGALAPTAARAAVRLGVLVDAEETNVRYVGLAALAQLAPRLPTPAPLHTHRRAVRAAVWDSDAGVRRAALELVVALCDAQSVRSVVAYLLDAAPHAAPPLRARIVEHIAALAAQDAGDDAWYVDTMFAAVRVADAHAGARVWPRVVHVVAQRTHLHAPAAARALDALRAPGAAEALVQLGAYALGEWGACITAAPGASPHAQLRVLQEHAELCTPPTRAMLLTTYAKWLAVYPELRAELVALLCAYTDSVDAEVQQRACEYVALAELNDPALLELVYAEMPPAPLPAPERTLRAPPPAARTLPLSGSVARGLARAAGPAAPLVPLPCAASPASPADVSAADLLDLRDCDDDDAAVPAVRAEDWSSVSLFSDAGPDEKRETDSLLDVSLLHAPGTRTPPRAAGATDAAAAVSPLSSADVWASPPGAADAGPLPRRSADSARASASPRASSDAWVAHTPRLAPAAELPHTPEAPARAPNTPEARARAPNTLEAPALAPNTPEAPALAPHTPKAPALAPRTPEAPAASPGATPRPGVVRASPGATLAVPTSPAPPPAPAPASPVPRASAPLAAAWSPVRPRVTRAVPAWLAWARSGVWEAVHDDAWRVTLTYAPLALHVTNDGAAGEVRAADLDGAAALALALAAPVPGAVAPHATWVGALGAACAACFTHTPRAHITLARGAAQRTYAFDVPLTLAYFVRPAEMHAADAAARWRALAGAEREASCAVRGVADDVRAVLGAANLYVVHGEDEGAAHVVGAGVFRSAASGPVACLVRYEARADGAGAQLTVRTTHGAVSAALRALLADALGE</sequence>
<reference evidence="8 9" key="1">
    <citation type="journal article" date="2020" name="Elife">
        <title>Loss of centromere function drives karyotype evolution in closely related Malassezia species.</title>
        <authorList>
            <person name="Sankaranarayanan S.R."/>
            <person name="Ianiri G."/>
            <person name="Coelho M.A."/>
            <person name="Reza M.H."/>
            <person name="Thimmappa B.C."/>
            <person name="Ganguly P."/>
            <person name="Vadnala R.N."/>
            <person name="Sun S."/>
            <person name="Siddharthan R."/>
            <person name="Tellgren-Roth C."/>
            <person name="Dawson T.L."/>
            <person name="Heitman J."/>
            <person name="Sanyal K."/>
        </authorList>
    </citation>
    <scope>NUCLEOTIDE SEQUENCE [LARGE SCALE GENOMIC DNA]</scope>
    <source>
        <strain evidence="8">CBS14141</strain>
    </source>
</reference>
<dbReference type="InterPro" id="IPR012295">
    <property type="entry name" value="TBP_dom_sf"/>
</dbReference>
<evidence type="ECO:0000256" key="4">
    <source>
        <dbReference type="ARBA" id="ARBA00023136"/>
    </source>
</evidence>
<dbReference type="Gene3D" id="3.30.310.10">
    <property type="entry name" value="TATA-Binding Protein"/>
    <property type="match status" value="1"/>
</dbReference>
<gene>
    <name evidence="8" type="ORF">GLX27_003802</name>
</gene>
<organism evidence="8 9">
    <name type="scientific">Malassezia furfur</name>
    <name type="common">Pityriasis versicolor infection agent</name>
    <name type="synonym">Pityrosporum furfur</name>
    <dbReference type="NCBI Taxonomy" id="55194"/>
    <lineage>
        <taxon>Eukaryota</taxon>
        <taxon>Fungi</taxon>
        <taxon>Dikarya</taxon>
        <taxon>Basidiomycota</taxon>
        <taxon>Ustilaginomycotina</taxon>
        <taxon>Malasseziomycetes</taxon>
        <taxon>Malasseziales</taxon>
        <taxon>Malasseziaceae</taxon>
        <taxon>Malassezia</taxon>
    </lineage>
</organism>
<dbReference type="PANTHER" id="PTHR22780">
    <property type="entry name" value="ADAPTIN, ALPHA/GAMMA/EPSILON"/>
    <property type="match status" value="1"/>
</dbReference>
<evidence type="ECO:0000256" key="2">
    <source>
        <dbReference type="ARBA" id="ARBA00022448"/>
    </source>
</evidence>
<accession>A0ABY8EUC9</accession>
<dbReference type="InterPro" id="IPR016024">
    <property type="entry name" value="ARM-type_fold"/>
</dbReference>
<dbReference type="Proteomes" id="UP000818624">
    <property type="component" value="Chromosome 4"/>
</dbReference>
<dbReference type="SUPFAM" id="SSF55711">
    <property type="entry name" value="Subdomain of clathrin and coatomer appendage domain"/>
    <property type="match status" value="1"/>
</dbReference>
<evidence type="ECO:0000313" key="8">
    <source>
        <dbReference type="EMBL" id="WFD49124.1"/>
    </source>
</evidence>
<evidence type="ECO:0008006" key="10">
    <source>
        <dbReference type="Google" id="ProtNLM"/>
    </source>
</evidence>
<protein>
    <recommendedName>
        <fullName evidence="10">AP-2 complex subunit alpha</fullName>
    </recommendedName>
</protein>
<keyword evidence="3" id="KW-0653">Protein transport</keyword>
<evidence type="ECO:0000313" key="9">
    <source>
        <dbReference type="Proteomes" id="UP000818624"/>
    </source>
</evidence>
<keyword evidence="4" id="KW-0472">Membrane</keyword>
<dbReference type="EMBL" id="CP046237">
    <property type="protein sequence ID" value="WFD49124.1"/>
    <property type="molecule type" value="Genomic_DNA"/>
</dbReference>
<evidence type="ECO:0000256" key="3">
    <source>
        <dbReference type="ARBA" id="ARBA00022927"/>
    </source>
</evidence>
<keyword evidence="2" id="KW-0813">Transport</keyword>
<evidence type="ECO:0000259" key="7">
    <source>
        <dbReference type="Pfam" id="PF02296"/>
    </source>
</evidence>
<dbReference type="InterPro" id="IPR011989">
    <property type="entry name" value="ARM-like"/>
</dbReference>
<dbReference type="Gene3D" id="1.25.10.10">
    <property type="entry name" value="Leucine-rich Repeat Variant"/>
    <property type="match status" value="2"/>
</dbReference>
<dbReference type="InterPro" id="IPR003164">
    <property type="entry name" value="Clathrin_a-adaptin_app_sub_C"/>
</dbReference>
<comment type="subcellular location">
    <subcellularLocation>
        <location evidence="1">Endomembrane system</location>
    </subcellularLocation>
</comment>
<feature type="region of interest" description="Disordered" evidence="5">
    <location>
        <begin position="751"/>
        <end position="898"/>
    </location>
</feature>
<feature type="compositionally biased region" description="Basic residues" evidence="5">
    <location>
        <begin position="144"/>
        <end position="165"/>
    </location>
</feature>
<evidence type="ECO:0000259" key="6">
    <source>
        <dbReference type="Pfam" id="PF01602"/>
    </source>
</evidence>